<evidence type="ECO:0000256" key="1">
    <source>
        <dbReference type="SAM" id="Coils"/>
    </source>
</evidence>
<reference evidence="2" key="1">
    <citation type="submission" date="2023-07" db="EMBL/GenBank/DDBJ databases">
        <authorList>
            <consortium name="AG Swart"/>
            <person name="Singh M."/>
            <person name="Singh A."/>
            <person name="Seah K."/>
            <person name="Emmerich C."/>
        </authorList>
    </citation>
    <scope>NUCLEOTIDE SEQUENCE</scope>
    <source>
        <strain evidence="2">DP1</strain>
    </source>
</reference>
<comment type="caution">
    <text evidence="2">The sequence shown here is derived from an EMBL/GenBank/DDBJ whole genome shotgun (WGS) entry which is preliminary data.</text>
</comment>
<proteinExistence type="predicted"/>
<keyword evidence="3" id="KW-1185">Reference proteome</keyword>
<dbReference type="Proteomes" id="UP001295684">
    <property type="component" value="Unassembled WGS sequence"/>
</dbReference>
<feature type="coiled-coil region" evidence="1">
    <location>
        <begin position="156"/>
        <end position="246"/>
    </location>
</feature>
<keyword evidence="1" id="KW-0175">Coiled coil</keyword>
<dbReference type="AlphaFoldDB" id="A0AAD1X4L8"/>
<evidence type="ECO:0000313" key="2">
    <source>
        <dbReference type="EMBL" id="CAI2362863.1"/>
    </source>
</evidence>
<evidence type="ECO:0000313" key="3">
    <source>
        <dbReference type="Proteomes" id="UP001295684"/>
    </source>
</evidence>
<sequence length="496" mass="60021">MNPRSESPQRKHRLSSIKSINQLANTYFDLDSYYTQKAMRKCGYIESDFTVKEKKDFRETKSDTEDIINLRYEHYTTKLIKMVNKVLEEQENLRYTDKYNAKLLKSTRNPKTSNFETSMKSVGKLSLLKSRFEQLKEPQTARALDPNKISRKMELMVKHDQEVMAKEKQREEKESKKIKKFQKTIRMAVNQKRAQKEKLETKHEEKKKQILFEEERKKSSIQKAIRERERRANENISNNMATIREKLEEKDMYYAEKQRKVIDHMKSMEEIEFRRSMERLEVIENKQKRSERVHESILSKRINEAHKKNQLTKTKLERYKSLQEDIYQSRRNDIVLKESKTIKKLSKLQKQKRNFAKTLKKTMNTNFDKKQQILHSQEIVDNTRKKQLMKKMKRNMEKVEEIKQNTQKQIQLKRELHKIKQQEIEQERQRLKRIENIHIKSEVIDKHKKIQDSLQESKRMVQVIEKAKGEENRLVLKRKDEMIGRMDNNEVWSKGK</sequence>
<dbReference type="EMBL" id="CAMPGE010004021">
    <property type="protein sequence ID" value="CAI2362863.1"/>
    <property type="molecule type" value="Genomic_DNA"/>
</dbReference>
<protein>
    <submittedName>
        <fullName evidence="2">Uncharacterized protein</fullName>
    </submittedName>
</protein>
<accession>A0AAD1X4L8</accession>
<gene>
    <name evidence="2" type="ORF">ECRASSUSDP1_LOCUS4192</name>
</gene>
<organism evidence="2 3">
    <name type="scientific">Euplotes crassus</name>
    <dbReference type="NCBI Taxonomy" id="5936"/>
    <lineage>
        <taxon>Eukaryota</taxon>
        <taxon>Sar</taxon>
        <taxon>Alveolata</taxon>
        <taxon>Ciliophora</taxon>
        <taxon>Intramacronucleata</taxon>
        <taxon>Spirotrichea</taxon>
        <taxon>Hypotrichia</taxon>
        <taxon>Euplotida</taxon>
        <taxon>Euplotidae</taxon>
        <taxon>Moneuplotes</taxon>
    </lineage>
</organism>
<name>A0AAD1X4L8_EUPCR</name>
<feature type="coiled-coil region" evidence="1">
    <location>
        <begin position="345"/>
        <end position="437"/>
    </location>
</feature>